<dbReference type="Proteomes" id="UP001596028">
    <property type="component" value="Unassembled WGS sequence"/>
</dbReference>
<dbReference type="EMBL" id="JBHSEP010000001">
    <property type="protein sequence ID" value="MFC4597049.1"/>
    <property type="molecule type" value="Genomic_DNA"/>
</dbReference>
<evidence type="ECO:0000313" key="2">
    <source>
        <dbReference type="Proteomes" id="UP001596028"/>
    </source>
</evidence>
<dbReference type="Pfam" id="PF08282">
    <property type="entry name" value="Hydrolase_3"/>
    <property type="match status" value="2"/>
</dbReference>
<dbReference type="InterPro" id="IPR036412">
    <property type="entry name" value="HAD-like_sf"/>
</dbReference>
<dbReference type="PANTHER" id="PTHR10000">
    <property type="entry name" value="PHOSPHOSERINE PHOSPHATASE"/>
    <property type="match status" value="1"/>
</dbReference>
<keyword evidence="2" id="KW-1185">Reference proteome</keyword>
<dbReference type="SFLD" id="SFLDS00003">
    <property type="entry name" value="Haloacid_Dehalogenase"/>
    <property type="match status" value="1"/>
</dbReference>
<dbReference type="PANTHER" id="PTHR10000:SF55">
    <property type="entry name" value="5-AMINO-6-(5-PHOSPHO-D-RIBITYLAMINO)URACIL PHOSPHATASE YCSE"/>
    <property type="match status" value="1"/>
</dbReference>
<dbReference type="InterPro" id="IPR023214">
    <property type="entry name" value="HAD_sf"/>
</dbReference>
<reference evidence="2" key="1">
    <citation type="journal article" date="2019" name="Int. J. Syst. Evol. Microbiol.">
        <title>The Global Catalogue of Microorganisms (GCM) 10K type strain sequencing project: providing services to taxonomists for standard genome sequencing and annotation.</title>
        <authorList>
            <consortium name="The Broad Institute Genomics Platform"/>
            <consortium name="The Broad Institute Genome Sequencing Center for Infectious Disease"/>
            <person name="Wu L."/>
            <person name="Ma J."/>
        </authorList>
    </citation>
    <scope>NUCLEOTIDE SEQUENCE [LARGE SCALE GENOMIC DNA]</scope>
    <source>
        <strain evidence="2">CCUG 49571</strain>
    </source>
</reference>
<accession>A0ABV9F796</accession>
<dbReference type="EC" id="3.1.3.-" evidence="1"/>
<protein>
    <submittedName>
        <fullName evidence="1">Cof-type HAD-IIB family hydrolase</fullName>
        <ecNumber evidence="1">3.1.3.-</ecNumber>
    </submittedName>
</protein>
<proteinExistence type="predicted"/>
<dbReference type="CDD" id="cd07516">
    <property type="entry name" value="HAD_Pase"/>
    <property type="match status" value="1"/>
</dbReference>
<sequence>MKQYRLLALDLDGTLLNEQSEVSETNARWIRHAVEAGVTVMASTGRGFQSTLSIVEQLGLDSPMITVNGGEIWERPHQLHKRTILDADKVIRLHELALQYPDVWFWAYSTEGIFNKEIWTEDAAGHEWMKFGFYTEDLAQLGSILQEIRAWDGLEISNSSPNNIEINPLGISKATALMEVCRMTGIDMSEVVAVGDSLNDIAAIRASGLGVAMGNAQQEVKLAADAVTATNQQDGVAQVIQQYVLRT</sequence>
<dbReference type="Gene3D" id="3.40.50.1000">
    <property type="entry name" value="HAD superfamily/HAD-like"/>
    <property type="match status" value="1"/>
</dbReference>
<dbReference type="Gene3D" id="3.90.1070.10">
    <property type="match status" value="1"/>
</dbReference>
<dbReference type="SFLD" id="SFLDG01140">
    <property type="entry name" value="C2.B:_Phosphomannomutase_and_P"/>
    <property type="match status" value="1"/>
</dbReference>
<dbReference type="GO" id="GO:0016787">
    <property type="term" value="F:hydrolase activity"/>
    <property type="evidence" value="ECO:0007669"/>
    <property type="project" value="UniProtKB-KW"/>
</dbReference>
<dbReference type="InterPro" id="IPR006379">
    <property type="entry name" value="HAD-SF_hydro_IIB"/>
</dbReference>
<name>A0ABV9F796_9BACL</name>
<comment type="caution">
    <text evidence="1">The sequence shown here is derived from an EMBL/GenBank/DDBJ whole genome shotgun (WGS) entry which is preliminary data.</text>
</comment>
<dbReference type="RefSeq" id="WP_378092236.1">
    <property type="nucleotide sequence ID" value="NZ_JBHSEP010000001.1"/>
</dbReference>
<evidence type="ECO:0000313" key="1">
    <source>
        <dbReference type="EMBL" id="MFC4597049.1"/>
    </source>
</evidence>
<dbReference type="PROSITE" id="PS01228">
    <property type="entry name" value="COF_1"/>
    <property type="match status" value="1"/>
</dbReference>
<gene>
    <name evidence="1" type="ORF">ACFO3S_02255</name>
</gene>
<keyword evidence="1" id="KW-0378">Hydrolase</keyword>
<dbReference type="NCBIfam" id="TIGR01484">
    <property type="entry name" value="HAD-SF-IIB"/>
    <property type="match status" value="1"/>
</dbReference>
<organism evidence="1 2">
    <name type="scientific">Cohnella hongkongensis</name>
    <dbReference type="NCBI Taxonomy" id="178337"/>
    <lineage>
        <taxon>Bacteria</taxon>
        <taxon>Bacillati</taxon>
        <taxon>Bacillota</taxon>
        <taxon>Bacilli</taxon>
        <taxon>Bacillales</taxon>
        <taxon>Paenibacillaceae</taxon>
        <taxon>Cohnella</taxon>
    </lineage>
</organism>
<dbReference type="SUPFAM" id="SSF56784">
    <property type="entry name" value="HAD-like"/>
    <property type="match status" value="1"/>
</dbReference>